<gene>
    <name evidence="2" type="ORF">MVEN_00999300</name>
</gene>
<feature type="chain" id="PRO_5034017594" evidence="1">
    <location>
        <begin position="18"/>
        <end position="216"/>
    </location>
</feature>
<reference evidence="2" key="1">
    <citation type="submission" date="2020-05" db="EMBL/GenBank/DDBJ databases">
        <title>Mycena genomes resolve the evolution of fungal bioluminescence.</title>
        <authorList>
            <person name="Tsai I.J."/>
        </authorList>
    </citation>
    <scope>NUCLEOTIDE SEQUENCE</scope>
    <source>
        <strain evidence="2">CCC161011</strain>
    </source>
</reference>
<proteinExistence type="predicted"/>
<accession>A0A8H6YBF1</accession>
<dbReference type="AlphaFoldDB" id="A0A8H6YBF1"/>
<name>A0A8H6YBF1_9AGAR</name>
<sequence>MLSFILPLAVATRYVNAQTSVITVKDPVGAVQCLPYTFSWTGGTPPYSAEVSSKGYNDIFPALKLFNNISDTSVTWYPDAGYTGPVKFTFVVMDSAVPYNQGESAEETLAVGDVTVDQDGLCLNNATVSATDTYTTGTFRTVTPGAPQSDFSAQTIIPGTAAAASQPTFSAQTIVPTTAGTGGSVAPAATGAAPLQWKISCGAVIASLFAVFCASG</sequence>
<comment type="caution">
    <text evidence="2">The sequence shown here is derived from an EMBL/GenBank/DDBJ whole genome shotgun (WGS) entry which is preliminary data.</text>
</comment>
<keyword evidence="3" id="KW-1185">Reference proteome</keyword>
<dbReference type="EMBL" id="JACAZI010000007">
    <property type="protein sequence ID" value="KAF7356648.1"/>
    <property type="molecule type" value="Genomic_DNA"/>
</dbReference>
<evidence type="ECO:0000313" key="2">
    <source>
        <dbReference type="EMBL" id="KAF7356648.1"/>
    </source>
</evidence>
<dbReference type="OrthoDB" id="3362246at2759"/>
<organism evidence="2 3">
    <name type="scientific">Mycena venus</name>
    <dbReference type="NCBI Taxonomy" id="2733690"/>
    <lineage>
        <taxon>Eukaryota</taxon>
        <taxon>Fungi</taxon>
        <taxon>Dikarya</taxon>
        <taxon>Basidiomycota</taxon>
        <taxon>Agaricomycotina</taxon>
        <taxon>Agaricomycetes</taxon>
        <taxon>Agaricomycetidae</taxon>
        <taxon>Agaricales</taxon>
        <taxon>Marasmiineae</taxon>
        <taxon>Mycenaceae</taxon>
        <taxon>Mycena</taxon>
    </lineage>
</organism>
<keyword evidence="1" id="KW-0732">Signal</keyword>
<dbReference type="Proteomes" id="UP000620124">
    <property type="component" value="Unassembled WGS sequence"/>
</dbReference>
<feature type="signal peptide" evidence="1">
    <location>
        <begin position="1"/>
        <end position="17"/>
    </location>
</feature>
<protein>
    <submittedName>
        <fullName evidence="2">Uncharacterized protein</fullName>
    </submittedName>
</protein>
<evidence type="ECO:0000313" key="3">
    <source>
        <dbReference type="Proteomes" id="UP000620124"/>
    </source>
</evidence>
<evidence type="ECO:0000256" key="1">
    <source>
        <dbReference type="SAM" id="SignalP"/>
    </source>
</evidence>